<dbReference type="Proteomes" id="UP000002058">
    <property type="component" value="Unassembled WGS sequence"/>
</dbReference>
<protein>
    <recommendedName>
        <fullName evidence="5">AB hydrolase-1 domain-containing protein</fullName>
    </recommendedName>
</protein>
<dbReference type="EMBL" id="CH476617">
    <property type="protein sequence ID" value="EEP80039.1"/>
    <property type="molecule type" value="Genomic_DNA"/>
</dbReference>
<dbReference type="OMA" id="QMSFMAK"/>
<evidence type="ECO:0000313" key="3">
    <source>
        <dbReference type="EMBL" id="EEP80039.1"/>
    </source>
</evidence>
<dbReference type="KEGG" id="ure:UREG_04881"/>
<dbReference type="SUPFAM" id="SSF53474">
    <property type="entry name" value="alpha/beta-Hydrolases"/>
    <property type="match status" value="1"/>
</dbReference>
<evidence type="ECO:0000256" key="2">
    <source>
        <dbReference type="ARBA" id="ARBA00038334"/>
    </source>
</evidence>
<dbReference type="PANTHER" id="PTHR43329">
    <property type="entry name" value="EPOXIDE HYDROLASE"/>
    <property type="match status" value="1"/>
</dbReference>
<evidence type="ECO:0008006" key="5">
    <source>
        <dbReference type="Google" id="ProtNLM"/>
    </source>
</evidence>
<dbReference type="AlphaFoldDB" id="C4JUS8"/>
<reference evidence="4" key="1">
    <citation type="journal article" date="2009" name="Genome Res.">
        <title>Comparative genomic analyses of the human fungal pathogens Coccidioides and their relatives.</title>
        <authorList>
            <person name="Sharpton T.J."/>
            <person name="Stajich J.E."/>
            <person name="Rounsley S.D."/>
            <person name="Gardner M.J."/>
            <person name="Wortman J.R."/>
            <person name="Jordar V.S."/>
            <person name="Maiti R."/>
            <person name="Kodira C.D."/>
            <person name="Neafsey D.E."/>
            <person name="Zeng Q."/>
            <person name="Hung C.-Y."/>
            <person name="McMahan C."/>
            <person name="Muszewska A."/>
            <person name="Grynberg M."/>
            <person name="Mandel M.A."/>
            <person name="Kellner E.M."/>
            <person name="Barker B.M."/>
            <person name="Galgiani J.N."/>
            <person name="Orbach M.J."/>
            <person name="Kirkland T.N."/>
            <person name="Cole G.T."/>
            <person name="Henn M.R."/>
            <person name="Birren B.W."/>
            <person name="Taylor J.W."/>
        </authorList>
    </citation>
    <scope>NUCLEOTIDE SEQUENCE [LARGE SCALE GENOMIC DNA]</scope>
    <source>
        <strain evidence="4">UAMH 1704</strain>
    </source>
</reference>
<dbReference type="RefSeq" id="XP_002584192.1">
    <property type="nucleotide sequence ID" value="XM_002584146.1"/>
</dbReference>
<evidence type="ECO:0000313" key="4">
    <source>
        <dbReference type="Proteomes" id="UP000002058"/>
    </source>
</evidence>
<dbReference type="PRINTS" id="PR00412">
    <property type="entry name" value="EPOXHYDRLASE"/>
</dbReference>
<dbReference type="STRING" id="336963.C4JUS8"/>
<evidence type="ECO:0000256" key="1">
    <source>
        <dbReference type="ARBA" id="ARBA00022801"/>
    </source>
</evidence>
<organism evidence="3 4">
    <name type="scientific">Uncinocarpus reesii (strain UAMH 1704)</name>
    <dbReference type="NCBI Taxonomy" id="336963"/>
    <lineage>
        <taxon>Eukaryota</taxon>
        <taxon>Fungi</taxon>
        <taxon>Dikarya</taxon>
        <taxon>Ascomycota</taxon>
        <taxon>Pezizomycotina</taxon>
        <taxon>Eurotiomycetes</taxon>
        <taxon>Eurotiomycetidae</taxon>
        <taxon>Onygenales</taxon>
        <taxon>Onygenaceae</taxon>
        <taxon>Uncinocarpus</taxon>
    </lineage>
</organism>
<keyword evidence="1" id="KW-0378">Hydrolase</keyword>
<name>C4JUS8_UNCRE</name>
<comment type="similarity">
    <text evidence="2">Belongs to the AB hydrolase superfamily. Epoxide hydrolase family.</text>
</comment>
<sequence>MLLNKGLRVVAPDCLGYGRTLGTSKIILGGHDWGGFVVYRIALHCPDFVTHIFSVCTPYGPPHREFVPLDELVTTRLPFFGYQLQFVSGEVEKAIKTEKDIRQFLIALFGGRTPTGEFGFDVKKGVLLDKLADLQPSWLLSEKVIKAVSSIITLKINWYRIREQNYKDDLELIGRGLDIPVLFIRATNDDALRPELSKNMHKYLPNLIQAEIEGTHWVLWQKPERCNEVIAKWIDNVVFETQGKL</sequence>
<dbReference type="GeneID" id="8441195"/>
<dbReference type="OrthoDB" id="408373at2759"/>
<proteinExistence type="inferred from homology"/>
<dbReference type="InterPro" id="IPR000639">
    <property type="entry name" value="Epox_hydrolase-like"/>
</dbReference>
<dbReference type="GO" id="GO:0016787">
    <property type="term" value="F:hydrolase activity"/>
    <property type="evidence" value="ECO:0007669"/>
    <property type="project" value="UniProtKB-KW"/>
</dbReference>
<dbReference type="InterPro" id="IPR029058">
    <property type="entry name" value="AB_hydrolase_fold"/>
</dbReference>
<keyword evidence="4" id="KW-1185">Reference proteome</keyword>
<dbReference type="Gene3D" id="3.40.50.1820">
    <property type="entry name" value="alpha/beta hydrolase"/>
    <property type="match status" value="1"/>
</dbReference>
<dbReference type="VEuPathDB" id="FungiDB:UREG_04881"/>
<accession>C4JUS8</accession>
<gene>
    <name evidence="3" type="ORF">UREG_04881</name>
</gene>
<dbReference type="HOGENOM" id="CLU_020336_7_5_1"/>
<dbReference type="eggNOG" id="KOG4178">
    <property type="taxonomic scope" value="Eukaryota"/>
</dbReference>
<dbReference type="InParanoid" id="C4JUS8"/>